<dbReference type="PANTHER" id="PTHR39515:SF2">
    <property type="entry name" value="HTH-TYPE TRANSCRIPTIONAL REGULATOR RV0880"/>
    <property type="match status" value="1"/>
</dbReference>
<dbReference type="SMART" id="SM00347">
    <property type="entry name" value="HTH_MARR"/>
    <property type="match status" value="1"/>
</dbReference>
<dbReference type="PROSITE" id="PS50995">
    <property type="entry name" value="HTH_MARR_2"/>
    <property type="match status" value="1"/>
</dbReference>
<keyword evidence="3" id="KW-1185">Reference proteome</keyword>
<protein>
    <submittedName>
        <fullName evidence="2">MarR family transcriptional regulator</fullName>
    </submittedName>
</protein>
<dbReference type="Proteomes" id="UP000320216">
    <property type="component" value="Chromosome"/>
</dbReference>
<feature type="domain" description="HTH marR-type" evidence="1">
    <location>
        <begin position="17"/>
        <end position="151"/>
    </location>
</feature>
<name>A0A5B8M7L0_9MICO</name>
<evidence type="ECO:0000313" key="2">
    <source>
        <dbReference type="EMBL" id="QDZ16191.1"/>
    </source>
</evidence>
<dbReference type="InterPro" id="IPR036390">
    <property type="entry name" value="WH_DNA-bd_sf"/>
</dbReference>
<dbReference type="RefSeq" id="WP_146322195.1">
    <property type="nucleotide sequence ID" value="NZ_CP042305.1"/>
</dbReference>
<accession>A0A5B8M7L0</accession>
<dbReference type="Pfam" id="PF01047">
    <property type="entry name" value="MarR"/>
    <property type="match status" value="1"/>
</dbReference>
<gene>
    <name evidence="2" type="ORF">FPZ11_16765</name>
</gene>
<organism evidence="2 3">
    <name type="scientific">Humibacter ginsenosidimutans</name>
    <dbReference type="NCBI Taxonomy" id="2599293"/>
    <lineage>
        <taxon>Bacteria</taxon>
        <taxon>Bacillati</taxon>
        <taxon>Actinomycetota</taxon>
        <taxon>Actinomycetes</taxon>
        <taxon>Micrococcales</taxon>
        <taxon>Microbacteriaceae</taxon>
        <taxon>Humibacter</taxon>
    </lineage>
</organism>
<dbReference type="PANTHER" id="PTHR39515">
    <property type="entry name" value="CONSERVED PROTEIN"/>
    <property type="match status" value="1"/>
</dbReference>
<dbReference type="OrthoDB" id="8966183at2"/>
<evidence type="ECO:0000313" key="3">
    <source>
        <dbReference type="Proteomes" id="UP000320216"/>
    </source>
</evidence>
<proteinExistence type="predicted"/>
<dbReference type="AlphaFoldDB" id="A0A5B8M7L0"/>
<dbReference type="SUPFAM" id="SSF46785">
    <property type="entry name" value="Winged helix' DNA-binding domain"/>
    <property type="match status" value="1"/>
</dbReference>
<sequence length="169" mass="18615">MLTEPISLPLRDGVDSEAELRFLLGDLAQLSGRVTRLAHRLAGGSEGPATWRTLAVLQTSGPMRLGELAAQSQVAQPTMTKIVAGLVEREWVKRIADADDARAWQIGISAKGIIQLAEWRDGFATALLPLFDDLDADERDTIRRAVDLVRPRITQAYTLPEKTTRKTND</sequence>
<dbReference type="InterPro" id="IPR052526">
    <property type="entry name" value="HTH-type_Bedaq_tolerance"/>
</dbReference>
<dbReference type="KEGG" id="huw:FPZ11_16765"/>
<dbReference type="InterPro" id="IPR036388">
    <property type="entry name" value="WH-like_DNA-bd_sf"/>
</dbReference>
<dbReference type="GO" id="GO:0003700">
    <property type="term" value="F:DNA-binding transcription factor activity"/>
    <property type="evidence" value="ECO:0007669"/>
    <property type="project" value="InterPro"/>
</dbReference>
<dbReference type="InterPro" id="IPR000835">
    <property type="entry name" value="HTH_MarR-typ"/>
</dbReference>
<reference evidence="2 3" key="1">
    <citation type="submission" date="2019-07" db="EMBL/GenBank/DDBJ databases">
        <title>Full genome sequence of Humibacter sp. WJ7-1.</title>
        <authorList>
            <person name="Im W.-T."/>
        </authorList>
    </citation>
    <scope>NUCLEOTIDE SEQUENCE [LARGE SCALE GENOMIC DNA]</scope>
    <source>
        <strain evidence="2 3">WJ7-1</strain>
    </source>
</reference>
<dbReference type="EMBL" id="CP042305">
    <property type="protein sequence ID" value="QDZ16191.1"/>
    <property type="molecule type" value="Genomic_DNA"/>
</dbReference>
<evidence type="ECO:0000259" key="1">
    <source>
        <dbReference type="PROSITE" id="PS50995"/>
    </source>
</evidence>
<dbReference type="Gene3D" id="1.10.10.10">
    <property type="entry name" value="Winged helix-like DNA-binding domain superfamily/Winged helix DNA-binding domain"/>
    <property type="match status" value="1"/>
</dbReference>